<keyword evidence="2" id="KW-0472">Membrane</keyword>
<dbReference type="STRING" id="463014.BAU07_25725"/>
<evidence type="ECO:0000256" key="1">
    <source>
        <dbReference type="SAM" id="MobiDB-lite"/>
    </source>
</evidence>
<feature type="region of interest" description="Disordered" evidence="1">
    <location>
        <begin position="286"/>
        <end position="329"/>
    </location>
</feature>
<protein>
    <recommendedName>
        <fullName evidence="5">Protein kinase domain-containing protein</fullName>
    </recommendedName>
</protein>
<gene>
    <name evidence="3" type="ORF">BAU07_25725</name>
</gene>
<dbReference type="AlphaFoldDB" id="A0A193GLP3"/>
<dbReference type="KEGG" id="bfz:BAU07_25725"/>
<evidence type="ECO:0000313" key="3">
    <source>
        <dbReference type="EMBL" id="ANN80790.1"/>
    </source>
</evidence>
<evidence type="ECO:0000313" key="4">
    <source>
        <dbReference type="Proteomes" id="UP000091926"/>
    </source>
</evidence>
<feature type="transmembrane region" description="Helical" evidence="2">
    <location>
        <begin position="205"/>
        <end position="225"/>
    </location>
</feature>
<keyword evidence="4" id="KW-1185">Reference proteome</keyword>
<evidence type="ECO:0008006" key="5">
    <source>
        <dbReference type="Google" id="ProtNLM"/>
    </source>
</evidence>
<sequence>MAAIAAAAAGGVPQKRIGRVLAELAPGLIAVHQQGKVHGAISVQTVGLDEFGHAHLLVPALYPDHSGAMEPASCFAAAEQFDPEPASACGPWTDVYALSAVACSLISGSPPPHALARRAQDNYVPLAIRRPKGYDEAFLGAVDRGLSMTPAQRPQSIADLYTALGVPYAAEVGVAPLAPSDKAFVPAANDGVRQGGAGMERRRRAAGVLAVVAGVVAVAGVWAWMNGDDAPEDAGSSPIVMASRPSTGPGNPAVPRIGHPAALPVAPAGQGVPGVPAVPVPGTATAPLPGPAPGAGVSAGGMPASPPSGAAPLQEGANGGVAENAPATAPAKPARPVAVTVNLDVRPWGEIFVDGKSRGVSPPLKTLSLPAGRHTVVVRNADLPAYRVVVDLKPGQPLTLRHVFQ</sequence>
<proteinExistence type="predicted"/>
<dbReference type="EMBL" id="CP016172">
    <property type="protein sequence ID" value="ANN80790.1"/>
    <property type="molecule type" value="Genomic_DNA"/>
</dbReference>
<dbReference type="Gene3D" id="1.10.510.10">
    <property type="entry name" value="Transferase(Phosphotransferase) domain 1"/>
    <property type="match status" value="1"/>
</dbReference>
<dbReference type="Proteomes" id="UP000091926">
    <property type="component" value="Chromosome"/>
</dbReference>
<dbReference type="InterPro" id="IPR011009">
    <property type="entry name" value="Kinase-like_dom_sf"/>
</dbReference>
<keyword evidence="2" id="KW-0812">Transmembrane</keyword>
<reference evidence="3 4" key="1">
    <citation type="submission" date="2016-06" db="EMBL/GenBank/DDBJ databases">
        <title>Complete genome sequences of Bordetella bronchialis and Bordetella flabilis.</title>
        <authorList>
            <person name="LiPuma J.J."/>
            <person name="Spilker T."/>
        </authorList>
    </citation>
    <scope>NUCLEOTIDE SEQUENCE [LARGE SCALE GENOMIC DNA]</scope>
    <source>
        <strain evidence="3 4">AU10664</strain>
    </source>
</reference>
<organism evidence="3 4">
    <name type="scientific">Bordetella flabilis</name>
    <dbReference type="NCBI Taxonomy" id="463014"/>
    <lineage>
        <taxon>Bacteria</taxon>
        <taxon>Pseudomonadati</taxon>
        <taxon>Pseudomonadota</taxon>
        <taxon>Betaproteobacteria</taxon>
        <taxon>Burkholderiales</taxon>
        <taxon>Alcaligenaceae</taxon>
        <taxon>Bordetella</taxon>
    </lineage>
</organism>
<feature type="compositionally biased region" description="Low complexity" evidence="1">
    <location>
        <begin position="294"/>
        <end position="313"/>
    </location>
</feature>
<accession>A0A193GLP3</accession>
<name>A0A193GLP3_9BORD</name>
<dbReference type="SUPFAM" id="SSF56112">
    <property type="entry name" value="Protein kinase-like (PK-like)"/>
    <property type="match status" value="1"/>
</dbReference>
<evidence type="ECO:0000256" key="2">
    <source>
        <dbReference type="SAM" id="Phobius"/>
    </source>
</evidence>
<keyword evidence="2" id="KW-1133">Transmembrane helix</keyword>